<dbReference type="Proteomes" id="UP000198896">
    <property type="component" value="Unassembled WGS sequence"/>
</dbReference>
<dbReference type="PANTHER" id="PTHR11228:SF7">
    <property type="entry name" value="PQQA PEPTIDE CYCLASE"/>
    <property type="match status" value="1"/>
</dbReference>
<sequence length="613" mass="68362">MIVQELPMREYYAHLRRHPIPEIMDDACLAAVANVEAQYGNTITHGAGLEVRLGEQARYVDYIMNIDVEHIPFVSSLWYEIDYAEFAKGGPIEPCLFTNLALAEHSYSELWDKMLPPFMGERRARRLRAPLNRVTAALPKGASIKQIGTMSGRGELDIMRLVIIFSVWESVFDGLKAIGWQGSTEALREALEPWKETKNVAVNIDLGEAGVLPKIGIEVCSNWRHPLLMDKFIARLEEAGLCLPSKGEALRRWIRIRPDGAPFIQTLIAYFKLNYKDGRITEAKAYLEQSPYIHHHYFDAYDRPLRLDMELAGGQKILPVGKALALIRECGQNRVRHVRLTGGVAGYKDMPILLQESKKQGVATEIVIRGHVQESWLAATGAAGADAFLVDMEGAADVAARTTLQLLQKLRFSNVRARWYMHRDNTEELKAVVETAAGLGVQELLITGAKPQDGNKMKAQLPDWAQMEAAAAFIREYEGSNGVEDILLQDKKMHLTVESCFSQFRAFMGGTDARYNDNQGIGRGCEAGRSFFAVAADGSFTPCLYMEKNAETPSTGYCNTENIVDFWEKSSVLGTLRCSGEGISECANCCFQRRCLHCQALGKDISCPVYHAL</sequence>
<dbReference type="SUPFAM" id="SSF102114">
    <property type="entry name" value="Radical SAM enzymes"/>
    <property type="match status" value="1"/>
</dbReference>
<reference evidence="1 2" key="1">
    <citation type="submission" date="2016-10" db="EMBL/GenBank/DDBJ databases">
        <authorList>
            <person name="de Groot N.N."/>
        </authorList>
    </citation>
    <scope>NUCLEOTIDE SEQUENCE [LARGE SCALE GENOMIC DNA]</scope>
    <source>
        <strain evidence="1 2">DSM 9236</strain>
    </source>
</reference>
<dbReference type="RefSeq" id="WP_093913511.1">
    <property type="nucleotide sequence ID" value="NZ_FONL01000008.1"/>
</dbReference>
<dbReference type="InterPro" id="IPR058240">
    <property type="entry name" value="rSAM_sf"/>
</dbReference>
<dbReference type="PANTHER" id="PTHR11228">
    <property type="entry name" value="RADICAL SAM DOMAIN PROTEIN"/>
    <property type="match status" value="1"/>
</dbReference>
<name>A0A1I2B9G2_9FIRM</name>
<gene>
    <name evidence="1" type="ORF">SAMN05216245_10835</name>
</gene>
<evidence type="ECO:0000313" key="2">
    <source>
        <dbReference type="Proteomes" id="UP000198896"/>
    </source>
</evidence>
<dbReference type="InterPro" id="IPR050377">
    <property type="entry name" value="Radical_SAM_PqqE_MftC-like"/>
</dbReference>
<proteinExistence type="predicted"/>
<dbReference type="AlphaFoldDB" id="A0A1I2B9G2"/>
<evidence type="ECO:0000313" key="1">
    <source>
        <dbReference type="EMBL" id="SFE51953.1"/>
    </source>
</evidence>
<accession>A0A1I2B9G2</accession>
<protein>
    <recommendedName>
        <fullName evidence="3">Radical SAM additional 4Fe4S-binding SPASM domain-containing protein</fullName>
    </recommendedName>
</protein>
<dbReference type="STRING" id="1123323.SAMN05216245_10835"/>
<dbReference type="InterPro" id="IPR013785">
    <property type="entry name" value="Aldolase_TIM"/>
</dbReference>
<evidence type="ECO:0008006" key="3">
    <source>
        <dbReference type="Google" id="ProtNLM"/>
    </source>
</evidence>
<keyword evidence="2" id="KW-1185">Reference proteome</keyword>
<dbReference type="OrthoDB" id="7021155at2"/>
<organism evidence="1 2">
    <name type="scientific">Succiniclasticum ruminis DSM 9236</name>
    <dbReference type="NCBI Taxonomy" id="1123323"/>
    <lineage>
        <taxon>Bacteria</taxon>
        <taxon>Bacillati</taxon>
        <taxon>Bacillota</taxon>
        <taxon>Negativicutes</taxon>
        <taxon>Acidaminococcales</taxon>
        <taxon>Acidaminococcaceae</taxon>
        <taxon>Succiniclasticum</taxon>
    </lineage>
</organism>
<dbReference type="EMBL" id="FONL01000008">
    <property type="protein sequence ID" value="SFE51953.1"/>
    <property type="molecule type" value="Genomic_DNA"/>
</dbReference>
<dbReference type="Gene3D" id="3.20.20.70">
    <property type="entry name" value="Aldolase class I"/>
    <property type="match status" value="1"/>
</dbReference>